<dbReference type="GO" id="GO:0005886">
    <property type="term" value="C:plasma membrane"/>
    <property type="evidence" value="ECO:0007669"/>
    <property type="project" value="UniProtKB-SubCell"/>
</dbReference>
<dbReference type="PANTHER" id="PTHR43044:SF2">
    <property type="entry name" value="POLYSULPHIDE REDUCTASE NRFD"/>
    <property type="match status" value="1"/>
</dbReference>
<dbReference type="PANTHER" id="PTHR43044">
    <property type="match status" value="1"/>
</dbReference>
<dbReference type="STRING" id="1792845.BC343_14130"/>
<evidence type="ECO:0000256" key="5">
    <source>
        <dbReference type="ARBA" id="ARBA00022989"/>
    </source>
</evidence>
<feature type="transmembrane region" description="Helical" evidence="7">
    <location>
        <begin position="413"/>
        <end position="434"/>
    </location>
</feature>
<feature type="transmembrane region" description="Helical" evidence="7">
    <location>
        <begin position="160"/>
        <end position="183"/>
    </location>
</feature>
<dbReference type="Pfam" id="PF03916">
    <property type="entry name" value="NrfD"/>
    <property type="match status" value="1"/>
</dbReference>
<sequence length="489" mass="55871">MASHSESIIREPLITGKNITYAQITNEVLNPVENKPNKAWWIGFVVASLGAMLWVVSISFTFWFGLGSWGLNKTVGWAWDITGFVWWVGIGHAGTLISAVLLLFRQNWRNSINRSAEAMTIFAVICAATYIVAHMGRPWLAYFCLPLPNQYVLWVNWNSALMMDVFAISTYFSVSLVFWYTGLLPDIASIRDRATGLRRRIYSILSFGWTGSVKTWQRFETVSLILAGISTPLVLSVHTIVSFDFATSLEPGWHTTIFPPYFVAGAIFSGFAMVQTLLLVTRKVLGLENYITMFHIESMNKIIMLTGSIVGVAYITEFFIAWYSGVEYEQYAFINRATGPYWWAYWSMMSCNVISPQLFWSAKLRRNIKFSWALSIVVNIGMWFERFVIIVTSLHRDYIPSSWAMFYPTWIDVGVFVGSIGLFFTMFLLFIRVLPSVAMAEVKLLLKTASEQSKKKLIDEGHLEPAEVQYYKESLVKYDSVDMSQYEKI</sequence>
<evidence type="ECO:0000256" key="6">
    <source>
        <dbReference type="ARBA" id="ARBA00023136"/>
    </source>
</evidence>
<keyword evidence="5 7" id="KW-1133">Transmembrane helix</keyword>
<accession>A0A1S9P8G4</accession>
<dbReference type="AlphaFoldDB" id="A0A1S9P8G4"/>
<protein>
    <submittedName>
        <fullName evidence="8">Hydrogenase</fullName>
    </submittedName>
</protein>
<feature type="transmembrane region" description="Helical" evidence="7">
    <location>
        <begin position="372"/>
        <end position="393"/>
    </location>
</feature>
<feature type="transmembrane region" description="Helical" evidence="7">
    <location>
        <begin position="261"/>
        <end position="281"/>
    </location>
</feature>
<feature type="transmembrane region" description="Helical" evidence="7">
    <location>
        <begin position="84"/>
        <end position="104"/>
    </location>
</feature>
<evidence type="ECO:0000256" key="1">
    <source>
        <dbReference type="ARBA" id="ARBA00004651"/>
    </source>
</evidence>
<dbReference type="RefSeq" id="WP_078350541.1">
    <property type="nucleotide sequence ID" value="NZ_MBTF01000036.1"/>
</dbReference>
<comment type="caution">
    <text evidence="8">The sequence shown here is derived from an EMBL/GenBank/DDBJ whole genome shotgun (WGS) entry which is preliminary data.</text>
</comment>
<organism evidence="8 9">
    <name type="scientific">Mucilaginibacter pedocola</name>
    <dbReference type="NCBI Taxonomy" id="1792845"/>
    <lineage>
        <taxon>Bacteria</taxon>
        <taxon>Pseudomonadati</taxon>
        <taxon>Bacteroidota</taxon>
        <taxon>Sphingobacteriia</taxon>
        <taxon>Sphingobacteriales</taxon>
        <taxon>Sphingobacteriaceae</taxon>
        <taxon>Mucilaginibacter</taxon>
    </lineage>
</organism>
<gene>
    <name evidence="8" type="ORF">BC343_14130</name>
</gene>
<keyword evidence="4 7" id="KW-0812">Transmembrane</keyword>
<evidence type="ECO:0000256" key="2">
    <source>
        <dbReference type="ARBA" id="ARBA00008929"/>
    </source>
</evidence>
<comment type="subcellular location">
    <subcellularLocation>
        <location evidence="1">Cell membrane</location>
        <topology evidence="1">Multi-pass membrane protein</topology>
    </subcellularLocation>
</comment>
<comment type="similarity">
    <text evidence="2">Belongs to the NrfD family.</text>
</comment>
<keyword evidence="3" id="KW-1003">Cell membrane</keyword>
<evidence type="ECO:0000256" key="4">
    <source>
        <dbReference type="ARBA" id="ARBA00022692"/>
    </source>
</evidence>
<dbReference type="OrthoDB" id="9806499at2"/>
<feature type="transmembrane region" description="Helical" evidence="7">
    <location>
        <begin position="302"/>
        <end position="323"/>
    </location>
</feature>
<feature type="transmembrane region" description="Helical" evidence="7">
    <location>
        <begin position="343"/>
        <end position="360"/>
    </location>
</feature>
<dbReference type="EMBL" id="MBTF01000036">
    <property type="protein sequence ID" value="OOQ57251.1"/>
    <property type="molecule type" value="Genomic_DNA"/>
</dbReference>
<feature type="transmembrane region" description="Helical" evidence="7">
    <location>
        <begin position="39"/>
        <end position="64"/>
    </location>
</feature>
<feature type="transmembrane region" description="Helical" evidence="7">
    <location>
        <begin position="222"/>
        <end position="241"/>
    </location>
</feature>
<keyword evidence="6 7" id="KW-0472">Membrane</keyword>
<dbReference type="InterPro" id="IPR005614">
    <property type="entry name" value="NrfD-like"/>
</dbReference>
<evidence type="ECO:0000256" key="3">
    <source>
        <dbReference type="ARBA" id="ARBA00022475"/>
    </source>
</evidence>
<keyword evidence="9" id="KW-1185">Reference proteome</keyword>
<evidence type="ECO:0000256" key="7">
    <source>
        <dbReference type="SAM" id="Phobius"/>
    </source>
</evidence>
<name>A0A1S9P8G4_9SPHI</name>
<reference evidence="8 9" key="1">
    <citation type="submission" date="2016-07" db="EMBL/GenBank/DDBJ databases">
        <title>Genomic analysis of zinc-resistant bacterium Mucilaginibacter pedocola TBZ30.</title>
        <authorList>
            <person name="Huang J."/>
            <person name="Tang J."/>
        </authorList>
    </citation>
    <scope>NUCLEOTIDE SEQUENCE [LARGE SCALE GENOMIC DNA]</scope>
    <source>
        <strain evidence="8 9">TBZ30</strain>
    </source>
</reference>
<dbReference type="Proteomes" id="UP000189739">
    <property type="component" value="Unassembled WGS sequence"/>
</dbReference>
<evidence type="ECO:0000313" key="8">
    <source>
        <dbReference type="EMBL" id="OOQ57251.1"/>
    </source>
</evidence>
<feature type="transmembrane region" description="Helical" evidence="7">
    <location>
        <begin position="116"/>
        <end position="140"/>
    </location>
</feature>
<evidence type="ECO:0000313" key="9">
    <source>
        <dbReference type="Proteomes" id="UP000189739"/>
    </source>
</evidence>
<proteinExistence type="inferred from homology"/>